<reference evidence="3" key="1">
    <citation type="journal article" date="2019" name="bioRxiv">
        <title>Genomics, evolutionary history and diagnostics of the Alternaria alternata species group including apple and Asian pear pathotypes.</title>
        <authorList>
            <person name="Armitage A.D."/>
            <person name="Cockerton H.M."/>
            <person name="Sreenivasaprasad S."/>
            <person name="Woodhall J.W."/>
            <person name="Lane C.R."/>
            <person name="Harrison R.J."/>
            <person name="Clarkson J.P."/>
        </authorList>
    </citation>
    <scope>NUCLEOTIDE SEQUENCE [LARGE SCALE GENOMIC DNA]</scope>
    <source>
        <strain evidence="3">RGR 97.0016</strain>
    </source>
</reference>
<dbReference type="EMBL" id="PEJP01000046">
    <property type="protein sequence ID" value="RYO48976.1"/>
    <property type="molecule type" value="Genomic_DNA"/>
</dbReference>
<keyword evidence="3" id="KW-1185">Reference proteome</keyword>
<proteinExistence type="predicted"/>
<accession>A0A4Q4R050</accession>
<gene>
    <name evidence="2" type="ORF">AA0113_g9741</name>
</gene>
<feature type="compositionally biased region" description="Basic and acidic residues" evidence="1">
    <location>
        <begin position="65"/>
        <end position="82"/>
    </location>
</feature>
<evidence type="ECO:0000313" key="3">
    <source>
        <dbReference type="Proteomes" id="UP000293823"/>
    </source>
</evidence>
<organism evidence="2 3">
    <name type="scientific">Alternaria arborescens</name>
    <dbReference type="NCBI Taxonomy" id="156630"/>
    <lineage>
        <taxon>Eukaryota</taxon>
        <taxon>Fungi</taxon>
        <taxon>Dikarya</taxon>
        <taxon>Ascomycota</taxon>
        <taxon>Pezizomycotina</taxon>
        <taxon>Dothideomycetes</taxon>
        <taxon>Pleosporomycetidae</taxon>
        <taxon>Pleosporales</taxon>
        <taxon>Pleosporineae</taxon>
        <taxon>Pleosporaceae</taxon>
        <taxon>Alternaria</taxon>
        <taxon>Alternaria sect. Alternaria</taxon>
    </lineage>
</organism>
<dbReference type="OrthoDB" id="3692469at2759"/>
<protein>
    <submittedName>
        <fullName evidence="2">Uncharacterized protein</fullName>
    </submittedName>
</protein>
<evidence type="ECO:0000256" key="1">
    <source>
        <dbReference type="SAM" id="MobiDB-lite"/>
    </source>
</evidence>
<dbReference type="AlphaFoldDB" id="A0A4Q4R050"/>
<name>A0A4Q4R050_9PLEO</name>
<feature type="region of interest" description="Disordered" evidence="1">
    <location>
        <begin position="29"/>
        <end position="82"/>
    </location>
</feature>
<sequence>MSPNGPEAIPHAIANFFVTKLTEATLRVQEKNTERKQKTLRQAEDDANREAIAIRRRQMGDIDDENRSLMGDREAEQGRRGL</sequence>
<comment type="caution">
    <text evidence="2">The sequence shown here is derived from an EMBL/GenBank/DDBJ whole genome shotgun (WGS) entry which is preliminary data.</text>
</comment>
<evidence type="ECO:0000313" key="2">
    <source>
        <dbReference type="EMBL" id="RYO48976.1"/>
    </source>
</evidence>
<feature type="compositionally biased region" description="Basic and acidic residues" evidence="1">
    <location>
        <begin position="29"/>
        <end position="53"/>
    </location>
</feature>
<dbReference type="Proteomes" id="UP000293823">
    <property type="component" value="Unassembled WGS sequence"/>
</dbReference>